<gene>
    <name evidence="1" type="ORF">H9786_05995</name>
</gene>
<evidence type="ECO:0000313" key="2">
    <source>
        <dbReference type="Proteomes" id="UP000823823"/>
    </source>
</evidence>
<proteinExistence type="predicted"/>
<reference evidence="1" key="1">
    <citation type="journal article" date="2021" name="PeerJ">
        <title>Extensive microbial diversity within the chicken gut microbiome revealed by metagenomics and culture.</title>
        <authorList>
            <person name="Gilroy R."/>
            <person name="Ravi A."/>
            <person name="Getino M."/>
            <person name="Pursley I."/>
            <person name="Horton D.L."/>
            <person name="Alikhan N.F."/>
            <person name="Baker D."/>
            <person name="Gharbi K."/>
            <person name="Hall N."/>
            <person name="Watson M."/>
            <person name="Adriaenssens E.M."/>
            <person name="Foster-Nyarko E."/>
            <person name="Jarju S."/>
            <person name="Secka A."/>
            <person name="Antonio M."/>
            <person name="Oren A."/>
            <person name="Chaudhuri R.R."/>
            <person name="La Ragione R."/>
            <person name="Hildebrand F."/>
            <person name="Pallen M.J."/>
        </authorList>
    </citation>
    <scope>NUCLEOTIDE SEQUENCE</scope>
    <source>
        <strain evidence="1">ChiHjej13B12-24818</strain>
    </source>
</reference>
<evidence type="ECO:0000313" key="1">
    <source>
        <dbReference type="EMBL" id="HJB10070.1"/>
    </source>
</evidence>
<comment type="caution">
    <text evidence="1">The sequence shown here is derived from an EMBL/GenBank/DDBJ whole genome shotgun (WGS) entry which is preliminary data.</text>
</comment>
<protein>
    <submittedName>
        <fullName evidence="1">Uncharacterized protein</fullName>
    </submittedName>
</protein>
<dbReference type="AlphaFoldDB" id="A0A9D2RND6"/>
<dbReference type="Proteomes" id="UP000823823">
    <property type="component" value="Unassembled WGS sequence"/>
</dbReference>
<reference evidence="1" key="2">
    <citation type="submission" date="2021-04" db="EMBL/GenBank/DDBJ databases">
        <authorList>
            <person name="Gilroy R."/>
        </authorList>
    </citation>
    <scope>NUCLEOTIDE SEQUENCE</scope>
    <source>
        <strain evidence="1">ChiHjej13B12-24818</strain>
    </source>
</reference>
<sequence>MTHVVATVGQAAERVAADAVTAGEWNPVYRALDAATGHGPPAGQSPPAGEPGDLALLRRQLTAPGLLVVAVASPRGTRRVRIALDPAGPTLEASNGQAPSHWSWTSVPELPAVIGELLGAAGIEPAPAHLTRSSEGLRLDPRQNRAVLAALAQGAGPEEAYTAAEDLDERLRDALTATGPRLSLSVVLHDPTGAITERPVSFSRLWVSGELGMYRMDDPHRDGDAILPVTHGDVLGTALPLLEEGLRFTAACAASGGAR</sequence>
<organism evidence="1 2">
    <name type="scientific">Candidatus Brachybacterium merdavium</name>
    <dbReference type="NCBI Taxonomy" id="2838513"/>
    <lineage>
        <taxon>Bacteria</taxon>
        <taxon>Bacillati</taxon>
        <taxon>Actinomycetota</taxon>
        <taxon>Actinomycetes</taxon>
        <taxon>Micrococcales</taxon>
        <taxon>Dermabacteraceae</taxon>
        <taxon>Brachybacterium</taxon>
    </lineage>
</organism>
<dbReference type="EMBL" id="DWZH01000042">
    <property type="protein sequence ID" value="HJB10070.1"/>
    <property type="molecule type" value="Genomic_DNA"/>
</dbReference>
<name>A0A9D2RND6_9MICO</name>
<accession>A0A9D2RND6</accession>